<evidence type="ECO:0000313" key="5">
    <source>
        <dbReference type="EMBL" id="NYE06785.1"/>
    </source>
</evidence>
<dbReference type="Pfam" id="PF20085">
    <property type="entry name" value="TGL"/>
    <property type="match status" value="1"/>
</dbReference>
<dbReference type="Proteomes" id="UP000548423">
    <property type="component" value="Unassembled WGS sequence"/>
</dbReference>
<dbReference type="AlphaFoldDB" id="A0A852TFF7"/>
<evidence type="ECO:0000256" key="2">
    <source>
        <dbReference type="ARBA" id="ARBA00022969"/>
    </source>
</evidence>
<dbReference type="GO" id="GO:0030435">
    <property type="term" value="P:sporulation resulting in formation of a cellular spore"/>
    <property type="evidence" value="ECO:0007669"/>
    <property type="project" value="UniProtKB-KW"/>
</dbReference>
<evidence type="ECO:0000256" key="3">
    <source>
        <dbReference type="ARBA" id="ARBA00023315"/>
    </source>
</evidence>
<proteinExistence type="inferred from homology"/>
<keyword evidence="3 5" id="KW-0012">Acyltransferase</keyword>
<accession>A0A852TFF7</accession>
<keyword evidence="4" id="KW-0472">Membrane</keyword>
<dbReference type="EMBL" id="JACCBX010000007">
    <property type="protein sequence ID" value="NYE06785.1"/>
    <property type="molecule type" value="Genomic_DNA"/>
</dbReference>
<evidence type="ECO:0000256" key="4">
    <source>
        <dbReference type="SAM" id="Phobius"/>
    </source>
</evidence>
<comment type="caution">
    <text evidence="5">The sequence shown here is derived from an EMBL/GenBank/DDBJ whole genome shotgun (WGS) entry which is preliminary data.</text>
</comment>
<keyword evidence="4" id="KW-0812">Transmembrane</keyword>
<dbReference type="GO" id="GO:0003810">
    <property type="term" value="F:protein-glutamine gamma-glutamyltransferase activity"/>
    <property type="evidence" value="ECO:0007669"/>
    <property type="project" value="UniProtKB-EC"/>
</dbReference>
<dbReference type="InterPro" id="IPR020916">
    <property type="entry name" value="Gln_gamma-glutamylTfrase_bac"/>
</dbReference>
<evidence type="ECO:0000313" key="6">
    <source>
        <dbReference type="Proteomes" id="UP000548423"/>
    </source>
</evidence>
<gene>
    <name evidence="5" type="ORF">F4694_003565</name>
</gene>
<dbReference type="HAMAP" id="MF_00727">
    <property type="entry name" value="Tgl"/>
    <property type="match status" value="1"/>
</dbReference>
<keyword evidence="4" id="KW-1133">Transmembrane helix</keyword>
<protein>
    <submittedName>
        <fullName evidence="5">Protein-glutamine gamma-glutamyltransferase</fullName>
        <ecNumber evidence="5">2.3.2.13</ecNumber>
    </submittedName>
</protein>
<name>A0A852TFF7_9BACI</name>
<reference evidence="6" key="1">
    <citation type="submission" date="2020-07" db="EMBL/GenBank/DDBJ databases">
        <authorList>
            <person name="Partida-Martinez L."/>
            <person name="Huntemann M."/>
            <person name="Clum A."/>
            <person name="Wang J."/>
            <person name="Palaniappan K."/>
            <person name="Ritter S."/>
            <person name="Chen I.-M."/>
            <person name="Stamatis D."/>
            <person name="Reddy T."/>
            <person name="O'Malley R."/>
            <person name="Daum C."/>
            <person name="Shapiro N."/>
            <person name="Ivanova N."/>
            <person name="Kyrpides N."/>
            <person name="Woyke T."/>
        </authorList>
    </citation>
    <scope>NUCLEOTIDE SEQUENCE [LARGE SCALE GENOMIC DNA]</scope>
    <source>
        <strain evidence="6">AT2.8</strain>
    </source>
</reference>
<feature type="transmembrane region" description="Helical" evidence="4">
    <location>
        <begin position="112"/>
        <end position="133"/>
    </location>
</feature>
<reference evidence="6" key="2">
    <citation type="submission" date="2020-08" db="EMBL/GenBank/DDBJ databases">
        <title>The Agave Microbiome: Exploring the role of microbial communities in plant adaptations to desert environments.</title>
        <authorList>
            <person name="Partida-Martinez L.P."/>
        </authorList>
    </citation>
    <scope>NUCLEOTIDE SEQUENCE [LARGE SCALE GENOMIC DNA]</scope>
    <source>
        <strain evidence="6">AT2.8</strain>
    </source>
</reference>
<keyword evidence="1 5" id="KW-0808">Transferase</keyword>
<keyword evidence="2" id="KW-0749">Sporulation</keyword>
<evidence type="ECO:0000256" key="1">
    <source>
        <dbReference type="ARBA" id="ARBA00022679"/>
    </source>
</evidence>
<dbReference type="NCBIfam" id="NF002869">
    <property type="entry name" value="PRK03187.1"/>
    <property type="match status" value="1"/>
</dbReference>
<organism evidence="5 6">
    <name type="scientific">Neobacillus niacini</name>
    <dbReference type="NCBI Taxonomy" id="86668"/>
    <lineage>
        <taxon>Bacteria</taxon>
        <taxon>Bacillati</taxon>
        <taxon>Bacillota</taxon>
        <taxon>Bacilli</taxon>
        <taxon>Bacillales</taxon>
        <taxon>Bacillaceae</taxon>
        <taxon>Neobacillus</taxon>
    </lineage>
</organism>
<sequence>MISLNGRIVKPEDLSKDITSTEQKVIIKQMASYPVIYHYESIQQLKFELLFRVNTVKAATALEKSGAKFTTFAYSFPNRKYWYRLPNGGFLLREGINPSEGIEDIVKNGEHYAFECATAIAIVLYIAALYTIGPRAFNTYFRRLYLMDWQFDEDLPVYQKDGEDFLIGDVLHFKNPDFNPKQPWWRAENVIFVGHDKFYGHGVGIRDSKAIINFLNGKRKVNADESAYLMRMITRPNYKTIILLR</sequence>
<dbReference type="EC" id="2.3.2.13" evidence="5"/>